<evidence type="ECO:0000256" key="4">
    <source>
        <dbReference type="ARBA" id="ARBA00022989"/>
    </source>
</evidence>
<dbReference type="AlphaFoldDB" id="A0A3B6S8V8"/>
<dbReference type="Gramene" id="TraesNOR7B03G04086270.1">
    <property type="protein sequence ID" value="TraesNOR7B03G04086270.1"/>
    <property type="gene ID" value="TraesNOR7B03G04086270"/>
</dbReference>
<feature type="domain" description="EamA" evidence="7">
    <location>
        <begin position="22"/>
        <end position="159"/>
    </location>
</feature>
<dbReference type="GO" id="GO:0005886">
    <property type="term" value="C:plasma membrane"/>
    <property type="evidence" value="ECO:0000318"/>
    <property type="project" value="GO_Central"/>
</dbReference>
<evidence type="ECO:0000256" key="5">
    <source>
        <dbReference type="ARBA" id="ARBA00023136"/>
    </source>
</evidence>
<feature type="transmembrane region" description="Helical" evidence="6">
    <location>
        <begin position="189"/>
        <end position="208"/>
    </location>
</feature>
<feature type="transmembrane region" description="Helical" evidence="6">
    <location>
        <begin position="41"/>
        <end position="68"/>
    </location>
</feature>
<dbReference type="Gramene" id="TraesKAR7B01G0004070.1">
    <property type="protein sequence ID" value="cds.TraesKAR7B01G0004070.1"/>
    <property type="gene ID" value="TraesKAR7B01G0004070"/>
</dbReference>
<dbReference type="Gramene" id="TraesCS7B03G0017600.1">
    <property type="protein sequence ID" value="TraesCS7B03G0017600.1.CDS"/>
    <property type="gene ID" value="TraesCS7B03G0017600"/>
</dbReference>
<keyword evidence="9" id="KW-1185">Reference proteome</keyword>
<dbReference type="InterPro" id="IPR000620">
    <property type="entry name" value="EamA_dom"/>
</dbReference>
<sequence>MDIRAGAPEAKAGREWGLPASMVLVQLFMAGMIVLSKVSIAGGMFIFALLAYRGLLGAAFVVPFALGYERGKWREMDWHATGWIFLNALIGYTMPMSLYYYGLRDTTPSYAAIFMNISPLLTFILSLIFRMETLQIRSIVGSLKIVGIMLSIGGTMLISLYKGKILHLWDPILEHHHRELTTKVAGNQLRGTIFLAGSSFTFSCWYLTQSKVLKVYPYKYWSTMATCLAGGFQTTLVGIILSRDKNTWKLGWDLNLVTILYSGVLATAGRYCMTLWVVSKRGPTYPPMFNPLSVVFTILLDSIFIGDEITVGSLVGTAMAIVGLYIFIWGKSKEVNEK</sequence>
<feature type="transmembrane region" description="Helical" evidence="6">
    <location>
        <begin position="254"/>
        <end position="276"/>
    </location>
</feature>
<keyword evidence="5 6" id="KW-0472">Membrane</keyword>
<dbReference type="SUPFAM" id="SSF103481">
    <property type="entry name" value="Multidrug resistance efflux transporter EmrE"/>
    <property type="match status" value="2"/>
</dbReference>
<organism evidence="8">
    <name type="scientific">Triticum aestivum</name>
    <name type="common">Wheat</name>
    <dbReference type="NCBI Taxonomy" id="4565"/>
    <lineage>
        <taxon>Eukaryota</taxon>
        <taxon>Viridiplantae</taxon>
        <taxon>Streptophyta</taxon>
        <taxon>Embryophyta</taxon>
        <taxon>Tracheophyta</taxon>
        <taxon>Spermatophyta</taxon>
        <taxon>Magnoliopsida</taxon>
        <taxon>Liliopsida</taxon>
        <taxon>Poales</taxon>
        <taxon>Poaceae</taxon>
        <taxon>BOP clade</taxon>
        <taxon>Pooideae</taxon>
        <taxon>Triticodae</taxon>
        <taxon>Triticeae</taxon>
        <taxon>Triticinae</taxon>
        <taxon>Triticum</taxon>
    </lineage>
</organism>
<reference evidence="8" key="2">
    <citation type="submission" date="2018-10" db="UniProtKB">
        <authorList>
            <consortium name="EnsemblPlants"/>
        </authorList>
    </citation>
    <scope>IDENTIFICATION</scope>
</reference>
<comment type="subcellular location">
    <subcellularLocation>
        <location evidence="1 6">Membrane</location>
        <topology evidence="1 6">Multi-pass membrane protein</topology>
    </subcellularLocation>
</comment>
<dbReference type="EnsemblPlants" id="TraesCS7B02G007300.1">
    <property type="protein sequence ID" value="TraesCS7B02G007300.1"/>
    <property type="gene ID" value="TraesCS7B02G007300"/>
</dbReference>
<feature type="domain" description="EamA" evidence="7">
    <location>
        <begin position="190"/>
        <end position="328"/>
    </location>
</feature>
<dbReference type="SMR" id="A0A3B6S8V8"/>
<dbReference type="Gramene" id="TraesSTA7B03G04037400.1">
    <property type="protein sequence ID" value="TraesSTA7B03G04037400.1"/>
    <property type="gene ID" value="TraesSTA7B03G04037400"/>
</dbReference>
<reference evidence="8" key="1">
    <citation type="submission" date="2018-08" db="EMBL/GenBank/DDBJ databases">
        <authorList>
            <person name="Rossello M."/>
        </authorList>
    </citation>
    <scope>NUCLEOTIDE SEQUENCE [LARGE SCALE GENOMIC DNA]</scope>
    <source>
        <strain evidence="8">cv. Chinese Spring</strain>
    </source>
</reference>
<dbReference type="OrthoDB" id="670984at2759"/>
<evidence type="ECO:0000256" key="1">
    <source>
        <dbReference type="ARBA" id="ARBA00004141"/>
    </source>
</evidence>
<feature type="transmembrane region" description="Helical" evidence="6">
    <location>
        <begin position="109"/>
        <end position="129"/>
    </location>
</feature>
<keyword evidence="3 6" id="KW-0812">Transmembrane</keyword>
<evidence type="ECO:0000256" key="6">
    <source>
        <dbReference type="RuleBase" id="RU363077"/>
    </source>
</evidence>
<evidence type="ECO:0000256" key="2">
    <source>
        <dbReference type="ARBA" id="ARBA00007635"/>
    </source>
</evidence>
<feature type="transmembrane region" description="Helical" evidence="6">
    <location>
        <begin position="220"/>
        <end position="242"/>
    </location>
</feature>
<comment type="similarity">
    <text evidence="2 6">Belongs to the drug/metabolite transporter (DMT) superfamily. Plant drug/metabolite exporter (P-DME) (TC 2.A.7.4) family.</text>
</comment>
<dbReference type="Gramene" id="TraesRN7B0100017800.1">
    <property type="protein sequence ID" value="TraesRN7B0100017800.1"/>
    <property type="gene ID" value="TraesRN7B0100017800"/>
</dbReference>
<dbReference type="GeneID" id="123162754"/>
<dbReference type="PANTHER" id="PTHR31218">
    <property type="entry name" value="WAT1-RELATED PROTEIN"/>
    <property type="match status" value="1"/>
</dbReference>
<dbReference type="Proteomes" id="UP000019116">
    <property type="component" value="Chromosome 7B"/>
</dbReference>
<dbReference type="Gramene" id="TraesARI5B03G02974770.1">
    <property type="protein sequence ID" value="TraesARI5B03G02974770.1"/>
    <property type="gene ID" value="TraesARI5B03G02974770"/>
</dbReference>
<dbReference type="RefSeq" id="XP_044436453.1">
    <property type="nucleotide sequence ID" value="XM_044580518.1"/>
</dbReference>
<feature type="transmembrane region" description="Helical" evidence="6">
    <location>
        <begin position="80"/>
        <end position="103"/>
    </location>
</feature>
<feature type="transmembrane region" description="Helical" evidence="6">
    <location>
        <begin position="141"/>
        <end position="161"/>
    </location>
</feature>
<evidence type="ECO:0000313" key="8">
    <source>
        <dbReference type="EnsemblPlants" id="TraesCS7B02G007300.1"/>
    </source>
</evidence>
<dbReference type="Gramene" id="TraesPARA_EIv1.0_2367260.1">
    <property type="protein sequence ID" value="TraesPARA_EIv1.0_2367260.1.CDS"/>
    <property type="gene ID" value="TraesPARA_EIv1.0_2367260"/>
</dbReference>
<dbReference type="Gramene" id="TraesWEE_scaffold_172671_01G000100.1">
    <property type="protein sequence ID" value="TraesWEE_scaffold_172671_01G000100.1"/>
    <property type="gene ID" value="TraesWEE_scaffold_172671_01G000100"/>
</dbReference>
<gene>
    <name evidence="8" type="primary">LOC123162754</name>
</gene>
<evidence type="ECO:0000259" key="7">
    <source>
        <dbReference type="Pfam" id="PF00892"/>
    </source>
</evidence>
<dbReference type="OMA" id="CIQSTIV"/>
<proteinExistence type="inferred from homology"/>
<accession>A0A3B6S8V8</accession>
<evidence type="ECO:0000256" key="3">
    <source>
        <dbReference type="ARBA" id="ARBA00022692"/>
    </source>
</evidence>
<dbReference type="InterPro" id="IPR030184">
    <property type="entry name" value="WAT1-related"/>
</dbReference>
<feature type="transmembrane region" description="Helical" evidence="6">
    <location>
        <begin position="288"/>
        <end position="305"/>
    </location>
</feature>
<dbReference type="InterPro" id="IPR037185">
    <property type="entry name" value="EmrE-like"/>
</dbReference>
<evidence type="ECO:0000313" key="9">
    <source>
        <dbReference type="Proteomes" id="UP000019116"/>
    </source>
</evidence>
<name>A0A3B6S8V8_WHEAT</name>
<dbReference type="KEGG" id="taes:123162754"/>
<feature type="transmembrane region" description="Helical" evidence="6">
    <location>
        <begin position="16"/>
        <end position="35"/>
    </location>
</feature>
<dbReference type="Gramene" id="TraesJAG7B03G04024890.1">
    <property type="protein sequence ID" value="TraesJAG7B03G04024890.1"/>
    <property type="gene ID" value="TraesJAG7B03G04024890"/>
</dbReference>
<keyword evidence="4 6" id="KW-1133">Transmembrane helix</keyword>
<feature type="transmembrane region" description="Helical" evidence="6">
    <location>
        <begin position="311"/>
        <end position="330"/>
    </location>
</feature>
<dbReference type="Pfam" id="PF00892">
    <property type="entry name" value="EamA"/>
    <property type="match status" value="2"/>
</dbReference>
<dbReference type="GO" id="GO:0022857">
    <property type="term" value="F:transmembrane transporter activity"/>
    <property type="evidence" value="ECO:0007669"/>
    <property type="project" value="InterPro"/>
</dbReference>
<dbReference type="Gramene" id="TraesCS7B02G007300.1">
    <property type="protein sequence ID" value="TraesCS7B02G007300.1"/>
    <property type="gene ID" value="TraesCS7B02G007300"/>
</dbReference>
<protein>
    <recommendedName>
        <fullName evidence="6">WAT1-related protein</fullName>
    </recommendedName>
</protein>
<dbReference type="PaxDb" id="4565-Traes_7BS_15042CCD7.1"/>